<accession>A0A2P2QKF4</accession>
<evidence type="ECO:0000313" key="1">
    <source>
        <dbReference type="EMBL" id="MBX67424.1"/>
    </source>
</evidence>
<reference evidence="1" key="1">
    <citation type="submission" date="2018-02" db="EMBL/GenBank/DDBJ databases">
        <title>Rhizophora mucronata_Transcriptome.</title>
        <authorList>
            <person name="Meera S.P."/>
            <person name="Sreeshan A."/>
            <person name="Augustine A."/>
        </authorList>
    </citation>
    <scope>NUCLEOTIDE SEQUENCE</scope>
    <source>
        <tissue evidence="1">Leaf</tissue>
    </source>
</reference>
<dbReference type="EMBL" id="GGEC01086940">
    <property type="protein sequence ID" value="MBX67424.1"/>
    <property type="molecule type" value="Transcribed_RNA"/>
</dbReference>
<organism evidence="1">
    <name type="scientific">Rhizophora mucronata</name>
    <name type="common">Asiatic mangrove</name>
    <dbReference type="NCBI Taxonomy" id="61149"/>
    <lineage>
        <taxon>Eukaryota</taxon>
        <taxon>Viridiplantae</taxon>
        <taxon>Streptophyta</taxon>
        <taxon>Embryophyta</taxon>
        <taxon>Tracheophyta</taxon>
        <taxon>Spermatophyta</taxon>
        <taxon>Magnoliopsida</taxon>
        <taxon>eudicotyledons</taxon>
        <taxon>Gunneridae</taxon>
        <taxon>Pentapetalae</taxon>
        <taxon>rosids</taxon>
        <taxon>fabids</taxon>
        <taxon>Malpighiales</taxon>
        <taxon>Rhizophoraceae</taxon>
        <taxon>Rhizophora</taxon>
    </lineage>
</organism>
<dbReference type="AlphaFoldDB" id="A0A2P2QKF4"/>
<name>A0A2P2QKF4_RHIMU</name>
<proteinExistence type="predicted"/>
<sequence length="37" mass="4391">MQDWDTKKLFEPNYSLKSFKNGMLTERSLKETLVVVN</sequence>
<protein>
    <submittedName>
        <fullName evidence="1">Uncharacterized protein</fullName>
    </submittedName>
</protein>